<dbReference type="SFLD" id="SFLDS00005">
    <property type="entry name" value="Isoprenoid_Synthase_Type_I"/>
    <property type="match status" value="1"/>
</dbReference>
<evidence type="ECO:0000313" key="7">
    <source>
        <dbReference type="EMBL" id="GJE85523.1"/>
    </source>
</evidence>
<sequence length="338" mass="38323">MSSFSTLRSYRLPDLHPLCPFKARFNPHHAAAAAASKEWVLSFNALKGKKLEFFKEGGSELLCAWAYPYAGLEQLRTACDFVNLLFTIDEISDEQNGQDALATGMSFLNTMKDDSFDDGSVLCRMTKDFKKRFFPYAGPATTRRFLKHSEDYVLGFAREAELREKNVVLDLASYDPLRRENSAVRYCFGLFGYLLNMDLPDEVFEHAVYMEMHLAAVDMVCWANDVYSYDMEQSMGHLTNNILTVLQRARGLDLQGAADAVGVHFKELADSFEANKARLPSFGQELDAIVAQHIMAMEAWVAGNLEWSFGTRRYFGKNHLKVRETLVVELSPPRVLDD</sequence>
<keyword evidence="8" id="KW-1185">Reference proteome</keyword>
<proteinExistence type="inferred from homology"/>
<evidence type="ECO:0000313" key="8">
    <source>
        <dbReference type="Proteomes" id="UP000703269"/>
    </source>
</evidence>
<name>A0A9P3FZM1_9APHY</name>
<accession>A0A9P3FZM1</accession>
<gene>
    <name evidence="7" type="ORF">PsYK624_016020</name>
</gene>
<evidence type="ECO:0000256" key="6">
    <source>
        <dbReference type="RuleBase" id="RU366034"/>
    </source>
</evidence>
<evidence type="ECO:0000256" key="5">
    <source>
        <dbReference type="ARBA" id="ARBA00023239"/>
    </source>
</evidence>
<keyword evidence="5 6" id="KW-0456">Lyase</keyword>
<evidence type="ECO:0000256" key="1">
    <source>
        <dbReference type="ARBA" id="ARBA00001946"/>
    </source>
</evidence>
<dbReference type="Pfam" id="PF19086">
    <property type="entry name" value="Terpene_syn_C_2"/>
    <property type="match status" value="1"/>
</dbReference>
<dbReference type="PANTHER" id="PTHR35201">
    <property type="entry name" value="TERPENE SYNTHASE"/>
    <property type="match status" value="1"/>
</dbReference>
<dbReference type="PANTHER" id="PTHR35201:SF4">
    <property type="entry name" value="BETA-PINACENE SYNTHASE-RELATED"/>
    <property type="match status" value="1"/>
</dbReference>
<evidence type="ECO:0000256" key="3">
    <source>
        <dbReference type="ARBA" id="ARBA00022723"/>
    </source>
</evidence>
<dbReference type="EC" id="4.2.3.-" evidence="6"/>
<comment type="similarity">
    <text evidence="2 6">Belongs to the terpene synthase family.</text>
</comment>
<dbReference type="GO" id="GO:0008299">
    <property type="term" value="P:isoprenoid biosynthetic process"/>
    <property type="evidence" value="ECO:0007669"/>
    <property type="project" value="UniProtKB-ARBA"/>
</dbReference>
<dbReference type="AlphaFoldDB" id="A0A9P3FZM1"/>
<dbReference type="Proteomes" id="UP000703269">
    <property type="component" value="Unassembled WGS sequence"/>
</dbReference>
<comment type="cofactor">
    <cofactor evidence="1 6">
        <name>Mg(2+)</name>
        <dbReference type="ChEBI" id="CHEBI:18420"/>
    </cofactor>
</comment>
<keyword evidence="3 6" id="KW-0479">Metal-binding</keyword>
<protein>
    <recommendedName>
        <fullName evidence="6">Terpene synthase</fullName>
        <ecNumber evidence="6">4.2.3.-</ecNumber>
    </recommendedName>
</protein>
<keyword evidence="4 6" id="KW-0460">Magnesium</keyword>
<dbReference type="Gene3D" id="1.10.600.10">
    <property type="entry name" value="Farnesyl Diphosphate Synthase"/>
    <property type="match status" value="1"/>
</dbReference>
<comment type="caution">
    <text evidence="7">The sequence shown here is derived from an EMBL/GenBank/DDBJ whole genome shotgun (WGS) entry which is preliminary data.</text>
</comment>
<dbReference type="GO" id="GO:0046872">
    <property type="term" value="F:metal ion binding"/>
    <property type="evidence" value="ECO:0007669"/>
    <property type="project" value="UniProtKB-KW"/>
</dbReference>
<dbReference type="SUPFAM" id="SSF48576">
    <property type="entry name" value="Terpenoid synthases"/>
    <property type="match status" value="1"/>
</dbReference>
<evidence type="ECO:0000256" key="2">
    <source>
        <dbReference type="ARBA" id="ARBA00006333"/>
    </source>
</evidence>
<organism evidence="7 8">
    <name type="scientific">Phanerochaete sordida</name>
    <dbReference type="NCBI Taxonomy" id="48140"/>
    <lineage>
        <taxon>Eukaryota</taxon>
        <taxon>Fungi</taxon>
        <taxon>Dikarya</taxon>
        <taxon>Basidiomycota</taxon>
        <taxon>Agaricomycotina</taxon>
        <taxon>Agaricomycetes</taxon>
        <taxon>Polyporales</taxon>
        <taxon>Phanerochaetaceae</taxon>
        <taxon>Phanerochaete</taxon>
    </lineage>
</organism>
<dbReference type="InterPro" id="IPR008949">
    <property type="entry name" value="Isoprenoid_synthase_dom_sf"/>
</dbReference>
<dbReference type="OrthoDB" id="2861623at2759"/>
<dbReference type="SFLD" id="SFLDG01020">
    <property type="entry name" value="Terpene_Cyclase_Like_2"/>
    <property type="match status" value="1"/>
</dbReference>
<dbReference type="GO" id="GO:0010333">
    <property type="term" value="F:terpene synthase activity"/>
    <property type="evidence" value="ECO:0007669"/>
    <property type="project" value="InterPro"/>
</dbReference>
<dbReference type="InterPro" id="IPR034686">
    <property type="entry name" value="Terpene_cyclase-like_2"/>
</dbReference>
<reference evidence="7 8" key="1">
    <citation type="submission" date="2021-08" db="EMBL/GenBank/DDBJ databases">
        <title>Draft Genome Sequence of Phanerochaete sordida strain YK-624.</title>
        <authorList>
            <person name="Mori T."/>
            <person name="Dohra H."/>
            <person name="Suzuki T."/>
            <person name="Kawagishi H."/>
            <person name="Hirai H."/>
        </authorList>
    </citation>
    <scope>NUCLEOTIDE SEQUENCE [LARGE SCALE GENOMIC DNA]</scope>
    <source>
        <strain evidence="7 8">YK-624</strain>
    </source>
</reference>
<dbReference type="EMBL" id="BPQB01000002">
    <property type="protein sequence ID" value="GJE85523.1"/>
    <property type="molecule type" value="Genomic_DNA"/>
</dbReference>
<evidence type="ECO:0000256" key="4">
    <source>
        <dbReference type="ARBA" id="ARBA00022842"/>
    </source>
</evidence>